<feature type="compositionally biased region" description="Basic and acidic residues" evidence="14">
    <location>
        <begin position="1"/>
        <end position="15"/>
    </location>
</feature>
<feature type="domain" description="Helicase ATP-binding" evidence="15">
    <location>
        <begin position="111"/>
        <end position="288"/>
    </location>
</feature>
<evidence type="ECO:0000256" key="4">
    <source>
        <dbReference type="ARBA" id="ARBA00022517"/>
    </source>
</evidence>
<dbReference type="InterPro" id="IPR044742">
    <property type="entry name" value="DEAD/DEAH_RhlB"/>
</dbReference>
<dbReference type="GO" id="GO:0016787">
    <property type="term" value="F:hydrolase activity"/>
    <property type="evidence" value="ECO:0007669"/>
    <property type="project" value="UniProtKB-KW"/>
</dbReference>
<dbReference type="PROSITE" id="PS51194">
    <property type="entry name" value="HELICASE_CTER"/>
    <property type="match status" value="1"/>
</dbReference>
<dbReference type="GO" id="GO:0003724">
    <property type="term" value="F:RNA helicase activity"/>
    <property type="evidence" value="ECO:0007669"/>
    <property type="project" value="UniProtKB-EC"/>
</dbReference>
<keyword evidence="9 13" id="KW-0067">ATP-binding</keyword>
<accession>A0A317UUD2</accession>
<protein>
    <recommendedName>
        <fullName evidence="3">RNA helicase</fullName>
        <ecNumber evidence="3">3.6.4.13</ecNumber>
    </recommendedName>
</protein>
<evidence type="ECO:0000256" key="7">
    <source>
        <dbReference type="ARBA" id="ARBA00022801"/>
    </source>
</evidence>
<comment type="function">
    <text evidence="11">ATP-dependent RNA helicase required for 60S ribosomal subunit synthesis. Involved in efficient pre-rRNA processing, predominantly at site A3, which is necessary for the normal formation of 25S and 5.8S rRNAs.</text>
</comment>
<dbReference type="GeneID" id="37070638"/>
<dbReference type="SMART" id="SM00490">
    <property type="entry name" value="HELICc"/>
    <property type="match status" value="1"/>
</dbReference>
<dbReference type="InterPro" id="IPR011545">
    <property type="entry name" value="DEAD/DEAH_box_helicase_dom"/>
</dbReference>
<dbReference type="Gene3D" id="3.40.50.300">
    <property type="entry name" value="P-loop containing nucleotide triphosphate hydrolases"/>
    <property type="match status" value="2"/>
</dbReference>
<dbReference type="SUPFAM" id="SSF52540">
    <property type="entry name" value="P-loop containing nucleoside triphosphate hydrolases"/>
    <property type="match status" value="1"/>
</dbReference>
<dbReference type="FunFam" id="3.40.50.300:FF:000008">
    <property type="entry name" value="ATP-dependent RNA helicase RhlB"/>
    <property type="match status" value="1"/>
</dbReference>
<dbReference type="InterPro" id="IPR000629">
    <property type="entry name" value="RNA-helicase_DEAD-box_CS"/>
</dbReference>
<feature type="region of interest" description="Disordered" evidence="14">
    <location>
        <begin position="1"/>
        <end position="45"/>
    </location>
</feature>
<dbReference type="PROSITE" id="PS51192">
    <property type="entry name" value="HELICASE_ATP_BIND_1"/>
    <property type="match status" value="1"/>
</dbReference>
<comment type="similarity">
    <text evidence="2">Belongs to the DEAD box helicase family. DDX5/DBP2 subfamily.</text>
</comment>
<evidence type="ECO:0000313" key="17">
    <source>
        <dbReference type="EMBL" id="PWY65653.1"/>
    </source>
</evidence>
<keyword evidence="8 13" id="KW-0347">Helicase</keyword>
<keyword evidence="7 13" id="KW-0378">Hydrolase</keyword>
<evidence type="ECO:0000256" key="3">
    <source>
        <dbReference type="ARBA" id="ARBA00012552"/>
    </source>
</evidence>
<dbReference type="PROSITE" id="PS00039">
    <property type="entry name" value="DEAD_ATP_HELICASE"/>
    <property type="match status" value="1"/>
</dbReference>
<reference evidence="17 18" key="1">
    <citation type="submission" date="2016-12" db="EMBL/GenBank/DDBJ databases">
        <title>The genomes of Aspergillus section Nigri reveals drivers in fungal speciation.</title>
        <authorList>
            <consortium name="DOE Joint Genome Institute"/>
            <person name="Vesth T.C."/>
            <person name="Nybo J."/>
            <person name="Theobald S."/>
            <person name="Brandl J."/>
            <person name="Frisvad J.C."/>
            <person name="Nielsen K.F."/>
            <person name="Lyhne E.K."/>
            <person name="Kogle M.E."/>
            <person name="Kuo A."/>
            <person name="Riley R."/>
            <person name="Clum A."/>
            <person name="Nolan M."/>
            <person name="Lipzen A."/>
            <person name="Salamov A."/>
            <person name="Henrissat B."/>
            <person name="Wiebenga A."/>
            <person name="De Vries R.P."/>
            <person name="Grigoriev I.V."/>
            <person name="Mortensen U.H."/>
            <person name="Andersen M.R."/>
            <person name="Baker S.E."/>
        </authorList>
    </citation>
    <scope>NUCLEOTIDE SEQUENCE [LARGE SCALE GENOMIC DNA]</scope>
    <source>
        <strain evidence="17 18">CBS 117.55</strain>
    </source>
</reference>
<feature type="compositionally biased region" description="Basic and acidic residues" evidence="14">
    <location>
        <begin position="31"/>
        <end position="42"/>
    </location>
</feature>
<sequence>MAKREFQDRDSSELRAKKKSKSDKHTKTKTHGSDLKAQETRNTEPAMLDDVSQADIERFFTENSVQIKDTLQGDTNPDPILEFSHLPSCDSGLYQPLDSFTSPTAIQSATWPLLFTGRDLIGIAETGSGKTLAFGLPCLKKIQDSTKKRKERSSQPMAVMISPTRELAMQIHDQISKFAEPVGIKVACIFGGVKKDEQRRALQTAAIVVATPGRLKDLQNDGSVDLGKVKYLVLDEADRMLDKGFEQDIKDIIRPMPVSKRQTVMFTATWPPVVRDLASTFMTTPVTVTIGGEPSADPRANTRIKQIVEVVKPHEKEQRLVQLLNQHQKGESKSDKILVFCLYKKEAVRVERLLWNKGFKVAGIHGDLGQQERFRSLEAFKKGDATVLVATDVAARGLDIPSVKLVINVTFPLTVEDYVHRIGRTGRAGADGHAITLFTEVDKAQSGALINVLKAAKQEVPEALLKFGGTVKKKQHGAYGAFFKDVDSDKTATKILFDD</sequence>
<evidence type="ECO:0000256" key="5">
    <source>
        <dbReference type="ARBA" id="ARBA00022552"/>
    </source>
</evidence>
<keyword evidence="4" id="KW-0690">Ribosome biogenesis</keyword>
<comment type="catalytic activity">
    <reaction evidence="12">
        <text>ATP + H2O = ADP + phosphate + H(+)</text>
        <dbReference type="Rhea" id="RHEA:13065"/>
        <dbReference type="ChEBI" id="CHEBI:15377"/>
        <dbReference type="ChEBI" id="CHEBI:15378"/>
        <dbReference type="ChEBI" id="CHEBI:30616"/>
        <dbReference type="ChEBI" id="CHEBI:43474"/>
        <dbReference type="ChEBI" id="CHEBI:456216"/>
        <dbReference type="EC" id="3.6.4.13"/>
    </reaction>
</comment>
<dbReference type="VEuPathDB" id="FungiDB:BO70DRAFT_433329"/>
<evidence type="ECO:0000259" key="15">
    <source>
        <dbReference type="PROSITE" id="PS51192"/>
    </source>
</evidence>
<dbReference type="InterPro" id="IPR014001">
    <property type="entry name" value="Helicase_ATP-bd"/>
</dbReference>
<proteinExistence type="inferred from homology"/>
<feature type="compositionally biased region" description="Basic residues" evidence="14">
    <location>
        <begin position="16"/>
        <end position="30"/>
    </location>
</feature>
<dbReference type="RefSeq" id="XP_025394573.1">
    <property type="nucleotide sequence ID" value="XM_025548401.1"/>
</dbReference>
<dbReference type="AlphaFoldDB" id="A0A317UUD2"/>
<evidence type="ECO:0000256" key="9">
    <source>
        <dbReference type="ARBA" id="ARBA00022840"/>
    </source>
</evidence>
<evidence type="ECO:0000256" key="12">
    <source>
        <dbReference type="ARBA" id="ARBA00047984"/>
    </source>
</evidence>
<dbReference type="Pfam" id="PF00270">
    <property type="entry name" value="DEAD"/>
    <property type="match status" value="1"/>
</dbReference>
<dbReference type="STRING" id="1448321.A0A317UUD2"/>
<dbReference type="InterPro" id="IPR001650">
    <property type="entry name" value="Helicase_C-like"/>
</dbReference>
<evidence type="ECO:0000256" key="14">
    <source>
        <dbReference type="SAM" id="MobiDB-lite"/>
    </source>
</evidence>
<evidence type="ECO:0000256" key="11">
    <source>
        <dbReference type="ARBA" id="ARBA00037449"/>
    </source>
</evidence>
<organism evidence="17 18">
    <name type="scientific">Aspergillus heteromorphus CBS 117.55</name>
    <dbReference type="NCBI Taxonomy" id="1448321"/>
    <lineage>
        <taxon>Eukaryota</taxon>
        <taxon>Fungi</taxon>
        <taxon>Dikarya</taxon>
        <taxon>Ascomycota</taxon>
        <taxon>Pezizomycotina</taxon>
        <taxon>Eurotiomycetes</taxon>
        <taxon>Eurotiomycetidae</taxon>
        <taxon>Eurotiales</taxon>
        <taxon>Aspergillaceae</taxon>
        <taxon>Aspergillus</taxon>
        <taxon>Aspergillus subgen. Circumdati</taxon>
    </lineage>
</organism>
<dbReference type="GO" id="GO:0003676">
    <property type="term" value="F:nucleic acid binding"/>
    <property type="evidence" value="ECO:0007669"/>
    <property type="project" value="InterPro"/>
</dbReference>
<evidence type="ECO:0000256" key="1">
    <source>
        <dbReference type="ARBA" id="ARBA00004604"/>
    </source>
</evidence>
<evidence type="ECO:0000256" key="8">
    <source>
        <dbReference type="ARBA" id="ARBA00022806"/>
    </source>
</evidence>
<gene>
    <name evidence="17" type="ORF">BO70DRAFT_433329</name>
</gene>
<dbReference type="EMBL" id="MSFL01000050">
    <property type="protein sequence ID" value="PWY65653.1"/>
    <property type="molecule type" value="Genomic_DNA"/>
</dbReference>
<comment type="subcellular location">
    <subcellularLocation>
        <location evidence="1">Nucleus</location>
        <location evidence="1">Nucleolus</location>
    </subcellularLocation>
</comment>
<dbReference type="Pfam" id="PF00271">
    <property type="entry name" value="Helicase_C"/>
    <property type="match status" value="1"/>
</dbReference>
<feature type="domain" description="Helicase C-terminal" evidence="16">
    <location>
        <begin position="319"/>
        <end position="468"/>
    </location>
</feature>
<evidence type="ECO:0000256" key="2">
    <source>
        <dbReference type="ARBA" id="ARBA00009334"/>
    </source>
</evidence>
<evidence type="ECO:0000256" key="10">
    <source>
        <dbReference type="ARBA" id="ARBA00023242"/>
    </source>
</evidence>
<dbReference type="InterPro" id="IPR027417">
    <property type="entry name" value="P-loop_NTPase"/>
</dbReference>
<keyword evidence="6 13" id="KW-0547">Nucleotide-binding</keyword>
<evidence type="ECO:0000259" key="16">
    <source>
        <dbReference type="PROSITE" id="PS51194"/>
    </source>
</evidence>
<dbReference type="CDD" id="cd00268">
    <property type="entry name" value="DEADc"/>
    <property type="match status" value="1"/>
</dbReference>
<dbReference type="PANTHER" id="PTHR47958">
    <property type="entry name" value="ATP-DEPENDENT RNA HELICASE DBP3"/>
    <property type="match status" value="1"/>
</dbReference>
<dbReference type="OrthoDB" id="196131at2759"/>
<name>A0A317UUD2_9EURO</name>
<dbReference type="SMART" id="SM00487">
    <property type="entry name" value="DEXDc"/>
    <property type="match status" value="1"/>
</dbReference>
<dbReference type="Proteomes" id="UP000247233">
    <property type="component" value="Unassembled WGS sequence"/>
</dbReference>
<evidence type="ECO:0000313" key="18">
    <source>
        <dbReference type="Proteomes" id="UP000247233"/>
    </source>
</evidence>
<keyword evidence="5" id="KW-0698">rRNA processing</keyword>
<dbReference type="CDD" id="cd18787">
    <property type="entry name" value="SF2_C_DEAD"/>
    <property type="match status" value="1"/>
</dbReference>
<dbReference type="GO" id="GO:0005524">
    <property type="term" value="F:ATP binding"/>
    <property type="evidence" value="ECO:0007669"/>
    <property type="project" value="UniProtKB-KW"/>
</dbReference>
<keyword evidence="18" id="KW-1185">Reference proteome</keyword>
<comment type="caution">
    <text evidence="17">The sequence shown here is derived from an EMBL/GenBank/DDBJ whole genome shotgun (WGS) entry which is preliminary data.</text>
</comment>
<dbReference type="EC" id="3.6.4.13" evidence="3"/>
<keyword evidence="10" id="KW-0539">Nucleus</keyword>
<evidence type="ECO:0000256" key="6">
    <source>
        <dbReference type="ARBA" id="ARBA00022741"/>
    </source>
</evidence>
<evidence type="ECO:0000256" key="13">
    <source>
        <dbReference type="RuleBase" id="RU000492"/>
    </source>
</evidence>